<evidence type="ECO:0000256" key="1">
    <source>
        <dbReference type="SAM" id="SignalP"/>
    </source>
</evidence>
<evidence type="ECO:0008006" key="5">
    <source>
        <dbReference type="Google" id="ProtNLM"/>
    </source>
</evidence>
<gene>
    <name evidence="3" type="ORF">EHC69_22790</name>
    <name evidence="2" type="ORF">I7278_04565</name>
</gene>
<organism evidence="2">
    <name type="scientific">Vibrio parahaemolyticus</name>
    <dbReference type="NCBI Taxonomy" id="670"/>
    <lineage>
        <taxon>Bacteria</taxon>
        <taxon>Pseudomonadati</taxon>
        <taxon>Pseudomonadota</taxon>
        <taxon>Gammaproteobacteria</taxon>
        <taxon>Vibrionales</taxon>
        <taxon>Vibrionaceae</taxon>
        <taxon>Vibrio</taxon>
    </lineage>
</organism>
<reference evidence="3 4" key="2">
    <citation type="submission" date="2018-12" db="EMBL/GenBank/DDBJ databases">
        <title>Genomic insights into the evolutionary origins and pathogenicity of five Vibrio parahaemolyticus strains isolated from the shrimp with acute hepatopancreatic necrosis disease (AHPND).</title>
        <authorList>
            <person name="Yang Q."/>
            <person name="Dong X."/>
            <person name="Xie G."/>
            <person name="Fu S."/>
            <person name="Zou P."/>
            <person name="Sun J."/>
            <person name="Wang Y."/>
            <person name="Huang J."/>
        </authorList>
    </citation>
    <scope>NUCLEOTIDE SEQUENCE [LARGE SCALE GENOMIC DNA]</scope>
    <source>
        <strain evidence="3 4">20160303005-1</strain>
    </source>
</reference>
<sequence length="131" mass="14455">MYCEEIDMLKLNRTLMTTLVCLVAMLLTSVSSSVQASTASIEAQSFPMQQTALQEKLGVNTDCVEPHHKEHMMEKGQKSHTSCSSSCIVKIPTTLSQNGLMLLPYSLALIDKPPTEKAVVVVYKPYRPPIV</sequence>
<keyword evidence="1" id="KW-0732">Signal</keyword>
<reference evidence="2" key="3">
    <citation type="submission" date="2019-12" db="EMBL/GenBank/DDBJ databases">
        <authorList>
            <consortium name="NCBI Pathogen Detection Project"/>
        </authorList>
    </citation>
    <scope>NUCLEOTIDE SEQUENCE</scope>
    <source>
        <strain evidence="2">1930</strain>
    </source>
</reference>
<accession>A0A7Z2MWW7</accession>
<dbReference type="Proteomes" id="UP000856022">
    <property type="component" value="Unassembled WGS sequence"/>
</dbReference>
<proteinExistence type="predicted"/>
<dbReference type="AlphaFoldDB" id="A0A7Z2MWW7"/>
<dbReference type="Proteomes" id="UP000464718">
    <property type="component" value="Chromosome ii"/>
</dbReference>
<reference evidence="2" key="1">
    <citation type="journal article" date="2018" name="Genome Biol.">
        <title>SKESA: strategic k-mer extension for scrupulous assemblies.</title>
        <authorList>
            <person name="Souvorov A."/>
            <person name="Agarwala R."/>
            <person name="Lipman D.J."/>
        </authorList>
    </citation>
    <scope>NUCLEOTIDE SEQUENCE</scope>
    <source>
        <strain evidence="2">1930</strain>
    </source>
</reference>
<dbReference type="EMBL" id="CP034299">
    <property type="protein sequence ID" value="QHH12121.1"/>
    <property type="molecule type" value="Genomic_DNA"/>
</dbReference>
<protein>
    <recommendedName>
        <fullName evidence="5">DUF2946 domain-containing protein</fullName>
    </recommendedName>
</protein>
<name>A0A7Z2MWW7_VIBPH</name>
<evidence type="ECO:0000313" key="4">
    <source>
        <dbReference type="Proteomes" id="UP000464718"/>
    </source>
</evidence>
<dbReference type="EMBL" id="DACQKT010000002">
    <property type="protein sequence ID" value="HAS6676083.1"/>
    <property type="molecule type" value="Genomic_DNA"/>
</dbReference>
<feature type="chain" id="PRO_5042755335" description="DUF2946 domain-containing protein" evidence="1">
    <location>
        <begin position="37"/>
        <end position="131"/>
    </location>
</feature>
<feature type="signal peptide" evidence="1">
    <location>
        <begin position="1"/>
        <end position="36"/>
    </location>
</feature>
<evidence type="ECO:0000313" key="2">
    <source>
        <dbReference type="EMBL" id="HAS6676083.1"/>
    </source>
</evidence>
<evidence type="ECO:0000313" key="3">
    <source>
        <dbReference type="EMBL" id="QHH12121.1"/>
    </source>
</evidence>